<dbReference type="Gene3D" id="3.30.70.250">
    <property type="entry name" value="Malonyl-CoA ACP transacylase, ACP-binding"/>
    <property type="match status" value="1"/>
</dbReference>
<organism evidence="7 8">
    <name type="scientific">Actinopolyspora mortivallis</name>
    <dbReference type="NCBI Taxonomy" id="33906"/>
    <lineage>
        <taxon>Bacteria</taxon>
        <taxon>Bacillati</taxon>
        <taxon>Actinomycetota</taxon>
        <taxon>Actinomycetes</taxon>
        <taxon>Actinopolysporales</taxon>
        <taxon>Actinopolysporaceae</taxon>
        <taxon>Actinopolyspora</taxon>
    </lineage>
</organism>
<dbReference type="SUPFAM" id="SSF55048">
    <property type="entry name" value="Probable ACP-binding domain of malonyl-CoA ACP transacylase"/>
    <property type="match status" value="1"/>
</dbReference>
<dbReference type="PANTHER" id="PTHR43775:SF37">
    <property type="entry name" value="SI:DKEY-61P9.11"/>
    <property type="match status" value="1"/>
</dbReference>
<feature type="domain" description="Carrier" evidence="5">
    <location>
        <begin position="894"/>
        <end position="969"/>
    </location>
</feature>
<evidence type="ECO:0000259" key="5">
    <source>
        <dbReference type="PROSITE" id="PS50075"/>
    </source>
</evidence>
<dbReference type="Pfam" id="PF00109">
    <property type="entry name" value="ketoacyl-synt"/>
    <property type="match status" value="1"/>
</dbReference>
<dbReference type="InterPro" id="IPR014030">
    <property type="entry name" value="Ketoacyl_synth_N"/>
</dbReference>
<dbReference type="SMART" id="SM00823">
    <property type="entry name" value="PKS_PP"/>
    <property type="match status" value="1"/>
</dbReference>
<dbReference type="InterPro" id="IPR014031">
    <property type="entry name" value="Ketoacyl_synth_C"/>
</dbReference>
<dbReference type="EMBL" id="PVSR01000024">
    <property type="protein sequence ID" value="PRW62836.1"/>
    <property type="molecule type" value="Genomic_DNA"/>
</dbReference>
<dbReference type="Gene3D" id="1.10.1200.10">
    <property type="entry name" value="ACP-like"/>
    <property type="match status" value="1"/>
</dbReference>
<keyword evidence="8" id="KW-1185">Reference proteome</keyword>
<dbReference type="SUPFAM" id="SSF47336">
    <property type="entry name" value="ACP-like"/>
    <property type="match status" value="1"/>
</dbReference>
<dbReference type="InterPro" id="IPR009081">
    <property type="entry name" value="PP-bd_ACP"/>
</dbReference>
<feature type="domain" description="Ketosynthase family 3 (KS3)" evidence="6">
    <location>
        <begin position="2"/>
        <end position="428"/>
    </location>
</feature>
<dbReference type="InterPro" id="IPR016039">
    <property type="entry name" value="Thiolase-like"/>
</dbReference>
<dbReference type="GO" id="GO:0006633">
    <property type="term" value="P:fatty acid biosynthetic process"/>
    <property type="evidence" value="ECO:0007669"/>
    <property type="project" value="InterPro"/>
</dbReference>
<dbReference type="Gene3D" id="3.40.366.10">
    <property type="entry name" value="Malonyl-Coenzyme A Acyl Carrier Protein, domain 2"/>
    <property type="match status" value="1"/>
</dbReference>
<dbReference type="InterPro" id="IPR032821">
    <property type="entry name" value="PKS_assoc"/>
</dbReference>
<dbReference type="InterPro" id="IPR016035">
    <property type="entry name" value="Acyl_Trfase/lysoPLipase"/>
</dbReference>
<evidence type="ECO:0000313" key="7">
    <source>
        <dbReference type="EMBL" id="PRW62836.1"/>
    </source>
</evidence>
<dbReference type="GO" id="GO:0031177">
    <property type="term" value="F:phosphopantetheine binding"/>
    <property type="evidence" value="ECO:0007669"/>
    <property type="project" value="InterPro"/>
</dbReference>
<dbReference type="InterPro" id="IPR036736">
    <property type="entry name" value="ACP-like_sf"/>
</dbReference>
<dbReference type="SUPFAM" id="SSF53474">
    <property type="entry name" value="alpha/beta-Hydrolases"/>
    <property type="match status" value="1"/>
</dbReference>
<dbReference type="GO" id="GO:0071770">
    <property type="term" value="P:DIM/DIP cell wall layer assembly"/>
    <property type="evidence" value="ECO:0007669"/>
    <property type="project" value="TreeGrafter"/>
</dbReference>
<feature type="region of interest" description="Disordered" evidence="4">
    <location>
        <begin position="948"/>
        <end position="976"/>
    </location>
</feature>
<dbReference type="SUPFAM" id="SSF53901">
    <property type="entry name" value="Thiolase-like"/>
    <property type="match status" value="1"/>
</dbReference>
<dbReference type="CDD" id="cd00833">
    <property type="entry name" value="PKS"/>
    <property type="match status" value="1"/>
</dbReference>
<dbReference type="Gene3D" id="3.30.70.3290">
    <property type="match status" value="1"/>
</dbReference>
<dbReference type="InterPro" id="IPR014043">
    <property type="entry name" value="Acyl_transferase_dom"/>
</dbReference>
<dbReference type="Pfam" id="PF02801">
    <property type="entry name" value="Ketoacyl-synt_C"/>
    <property type="match status" value="1"/>
</dbReference>
<dbReference type="Gene3D" id="3.40.47.10">
    <property type="match status" value="1"/>
</dbReference>
<evidence type="ECO:0000256" key="1">
    <source>
        <dbReference type="ARBA" id="ARBA00022450"/>
    </source>
</evidence>
<dbReference type="InterPro" id="IPR020841">
    <property type="entry name" value="PKS_Beta-ketoAc_synthase_dom"/>
</dbReference>
<reference evidence="7 8" key="1">
    <citation type="submission" date="2018-03" db="EMBL/GenBank/DDBJ databases">
        <title>Actinopolyspora mortivallis from Sahara, screening for active biomolecules.</title>
        <authorList>
            <person name="Selama O."/>
            <person name="Wellington E.M.H."/>
            <person name="Hacene H."/>
        </authorList>
    </citation>
    <scope>NUCLEOTIDE SEQUENCE [LARGE SCALE GENOMIC DNA]</scope>
    <source>
        <strain evidence="7 8">M5A</strain>
    </source>
</reference>
<dbReference type="Gene3D" id="3.40.50.1820">
    <property type="entry name" value="alpha/beta hydrolase"/>
    <property type="match status" value="1"/>
</dbReference>
<evidence type="ECO:0000259" key="6">
    <source>
        <dbReference type="PROSITE" id="PS52004"/>
    </source>
</evidence>
<feature type="compositionally biased region" description="Polar residues" evidence="4">
    <location>
        <begin position="880"/>
        <end position="893"/>
    </location>
</feature>
<dbReference type="InParanoid" id="A0A2T0GUP1"/>
<evidence type="ECO:0000256" key="2">
    <source>
        <dbReference type="ARBA" id="ARBA00022553"/>
    </source>
</evidence>
<dbReference type="PROSITE" id="PS52004">
    <property type="entry name" value="KS3_2"/>
    <property type="match status" value="1"/>
</dbReference>
<dbReference type="GO" id="GO:0005886">
    <property type="term" value="C:plasma membrane"/>
    <property type="evidence" value="ECO:0007669"/>
    <property type="project" value="TreeGrafter"/>
</dbReference>
<feature type="region of interest" description="Disordered" evidence="4">
    <location>
        <begin position="870"/>
        <end position="895"/>
    </location>
</feature>
<dbReference type="AlphaFoldDB" id="A0A2T0GUP1"/>
<protein>
    <submittedName>
        <fullName evidence="7">Polyketide synthase</fullName>
    </submittedName>
</protein>
<evidence type="ECO:0000256" key="3">
    <source>
        <dbReference type="ARBA" id="ARBA00022679"/>
    </source>
</evidence>
<dbReference type="PROSITE" id="PS50075">
    <property type="entry name" value="CARRIER"/>
    <property type="match status" value="1"/>
</dbReference>
<evidence type="ECO:0000313" key="8">
    <source>
        <dbReference type="Proteomes" id="UP000239352"/>
    </source>
</evidence>
<dbReference type="Pfam" id="PF00698">
    <property type="entry name" value="Acyl_transf_1"/>
    <property type="match status" value="1"/>
</dbReference>
<dbReference type="SMART" id="SM00825">
    <property type="entry name" value="PKS_KS"/>
    <property type="match status" value="1"/>
</dbReference>
<dbReference type="InterPro" id="IPR020802">
    <property type="entry name" value="TesA-like"/>
</dbReference>
<dbReference type="InterPro" id="IPR001227">
    <property type="entry name" value="Ac_transferase_dom_sf"/>
</dbReference>
<dbReference type="RefSeq" id="WP_106114297.1">
    <property type="nucleotide sequence ID" value="NZ_PVSR01000024.1"/>
</dbReference>
<dbReference type="Proteomes" id="UP000239352">
    <property type="component" value="Unassembled WGS sequence"/>
</dbReference>
<keyword evidence="3" id="KW-0808">Transferase</keyword>
<dbReference type="InterPro" id="IPR020806">
    <property type="entry name" value="PKS_PP-bd"/>
</dbReference>
<feature type="region of interest" description="Disordered" evidence="4">
    <location>
        <begin position="1093"/>
        <end position="1114"/>
    </location>
</feature>
<accession>A0A2T0GUP1</accession>
<dbReference type="GO" id="GO:0004315">
    <property type="term" value="F:3-oxoacyl-[acyl-carrier-protein] synthase activity"/>
    <property type="evidence" value="ECO:0007669"/>
    <property type="project" value="InterPro"/>
</dbReference>
<dbReference type="InterPro" id="IPR050091">
    <property type="entry name" value="PKS_NRPS_Biosynth_Enz"/>
</dbReference>
<gene>
    <name evidence="7" type="ORF">CEP50_13425</name>
</gene>
<dbReference type="SMART" id="SM00824">
    <property type="entry name" value="PKS_TE"/>
    <property type="match status" value="1"/>
</dbReference>
<dbReference type="Pfam" id="PF00975">
    <property type="entry name" value="Thioesterase"/>
    <property type="match status" value="1"/>
</dbReference>
<dbReference type="InterPro" id="IPR029058">
    <property type="entry name" value="AB_hydrolase_fold"/>
</dbReference>
<dbReference type="SUPFAM" id="SSF52151">
    <property type="entry name" value="FabD/lysophospholipase-like"/>
    <property type="match status" value="1"/>
</dbReference>
<keyword evidence="2" id="KW-0597">Phosphoprotein</keyword>
<dbReference type="InterPro" id="IPR018201">
    <property type="entry name" value="Ketoacyl_synth_AS"/>
</dbReference>
<keyword evidence="1" id="KW-0596">Phosphopantetheine</keyword>
<dbReference type="PROSITE" id="PS00606">
    <property type="entry name" value="KS3_1"/>
    <property type="match status" value="1"/>
</dbReference>
<evidence type="ECO:0000256" key="4">
    <source>
        <dbReference type="SAM" id="MobiDB-lite"/>
    </source>
</evidence>
<dbReference type="InterPro" id="IPR016036">
    <property type="entry name" value="Malonyl_transacylase_ACP-bd"/>
</dbReference>
<dbReference type="InterPro" id="IPR006162">
    <property type="entry name" value="Ppantetheine_attach_site"/>
</dbReference>
<dbReference type="GO" id="GO:0005737">
    <property type="term" value="C:cytoplasm"/>
    <property type="evidence" value="ECO:0007669"/>
    <property type="project" value="TreeGrafter"/>
</dbReference>
<dbReference type="PANTHER" id="PTHR43775">
    <property type="entry name" value="FATTY ACID SYNTHASE"/>
    <property type="match status" value="1"/>
</dbReference>
<dbReference type="PROSITE" id="PS00012">
    <property type="entry name" value="PHOSPHOPANTETHEINE"/>
    <property type="match status" value="1"/>
</dbReference>
<dbReference type="SMART" id="SM00827">
    <property type="entry name" value="PKS_AT"/>
    <property type="match status" value="1"/>
</dbReference>
<dbReference type="Pfam" id="PF00550">
    <property type="entry name" value="PP-binding"/>
    <property type="match status" value="1"/>
</dbReference>
<dbReference type="GO" id="GO:0004312">
    <property type="term" value="F:fatty acid synthase activity"/>
    <property type="evidence" value="ECO:0007669"/>
    <property type="project" value="TreeGrafter"/>
</dbReference>
<dbReference type="InterPro" id="IPR001031">
    <property type="entry name" value="Thioesterase"/>
</dbReference>
<sequence>MHQDVAIVGMAGRFPGAASPEELWTTVGQRRETLSTLTEQEAHTAGLSPEVTGLRNYVSRTGVLDGVELFDSGFFGIGRREADLLDPQQRILLECCWEALENGGCPPDSFPGAIGVFLGVGACSYLLLERDGHAFNLGRAEDTLRLITSDKDFAATRIAHRLNLRGPAITTQTACSTSLVSVHLAVRSLLDGDSDAVLAGGASVRIPHRAGYLHEPGGILSPRGRCRPFSAEADGTVPASGAGVVLLKRLPDAVADRDHVHAVITGSAVNNDGGGKLSYTAPAIDGQVEVITTAHERAGLDPTAIDYVETHGTATPLGDSMELAALRRALGADSAPAGHWALGAVKANIGHLDVAAGVAGLIKAVLALRHRTIPPALYDGPNEELSENDAPFRLTATTEPWPSPHRPRRAAVSSFGIGGTNAHVVLEQAPEPERPEHPRPHQPLLLSARDRTSLTRLGTDLADTLPEVTLGAAGRTLLTGRSAFSRRWSTVADDVTEAREALRGIGDRSRTPATAHPATAFLLPGPGAQWAGMTSELCAHEPVLRSELDRCRRILLPVLDRDIGELLHPAPESTTAASRDLHRTSVAMPVVFAVEYALTRLLAHWGIVPDALLGHSLGECVAACVSGVLSLEDGLRLAARRGALLDRLPRGAMLGVELSATELRSRLCPDTTVAVEVGPDRSLASGPEDAVSALRNELEAAGVRCRLVPVTYAGHSGELDPILEEFGDFVATLELSPPRLPYLSNVTGTWITTAEATEPEYWVRQLRSTVRLDDNLTTLAETNPLLLEVGPGRTMGSWAARHPATGATSTFPTLGSSGEAAPAYRRLLESVGRLWEHGVAVDRAALQGEHGISKVPLPTHPFQREVHWISGSTEPPAGSSRPTRTTVPLSTSPDVEEDTASRLVRIWERVLEVSGLSVEDDFFALGGDSLIAVQLASAVNEELGSTIGAQDIPRTPTPRGLASELDHRDTEGGSATSLTGLCDPVYTDTLPYPPLYLVHPIGGGALVYRELAECLRDSCVVRGFTARGFHGSDQPPRSDLVEMAHAYAEELRRELSGSGFCLGGSSFGGVVAFEMARVLERDGTPPALTALIDSPWPPHVSPEQDTAPTLPADHVPSEVREGLSRLLRHHVTALCAHEPGPAPARSRVLYVRAAEEAAHGGDRPELSWRTVAPSLRVATSSGDHYSMLRSPHVEGLARLLVEHMPAADTGA</sequence>
<name>A0A2T0GUP1_ACTMO</name>
<comment type="caution">
    <text evidence="7">The sequence shown here is derived from an EMBL/GenBank/DDBJ whole genome shotgun (WGS) entry which is preliminary data.</text>
</comment>
<dbReference type="Pfam" id="PF16197">
    <property type="entry name" value="KAsynt_C_assoc"/>
    <property type="match status" value="1"/>
</dbReference>
<proteinExistence type="predicted"/>